<feature type="signal peptide" evidence="1">
    <location>
        <begin position="1"/>
        <end position="18"/>
    </location>
</feature>
<reference evidence="2" key="1">
    <citation type="journal article" date="2013" name="Genetics">
        <title>The draft genome and transcriptome of Panagrellus redivivus are shaped by the harsh demands of a free-living lifestyle.</title>
        <authorList>
            <person name="Srinivasan J."/>
            <person name="Dillman A.R."/>
            <person name="Macchietto M.G."/>
            <person name="Heikkinen L."/>
            <person name="Lakso M."/>
            <person name="Fracchia K.M."/>
            <person name="Antoshechkin I."/>
            <person name="Mortazavi A."/>
            <person name="Wong G."/>
            <person name="Sternberg P.W."/>
        </authorList>
    </citation>
    <scope>NUCLEOTIDE SEQUENCE [LARGE SCALE GENOMIC DNA]</scope>
    <source>
        <strain evidence="2">MT8872</strain>
    </source>
</reference>
<reference evidence="3" key="2">
    <citation type="submission" date="2020-10" db="UniProtKB">
        <authorList>
            <consortium name="WormBaseParasite"/>
        </authorList>
    </citation>
    <scope>IDENTIFICATION</scope>
</reference>
<name>A0A7E4VCU0_PANRE</name>
<accession>A0A7E4VCU0</accession>
<protein>
    <submittedName>
        <fullName evidence="3">Uncharacterized protein</fullName>
    </submittedName>
</protein>
<feature type="chain" id="PRO_5028901030" evidence="1">
    <location>
        <begin position="19"/>
        <end position="274"/>
    </location>
</feature>
<evidence type="ECO:0000313" key="3">
    <source>
        <dbReference type="WBParaSite" id="Pan_g19385.t1"/>
    </source>
</evidence>
<dbReference type="AlphaFoldDB" id="A0A7E4VCU0"/>
<dbReference type="Proteomes" id="UP000492821">
    <property type="component" value="Unassembled WGS sequence"/>
</dbReference>
<sequence length="274" mass="31020">MDLTTLLPALCLINSVKGNIMGDCATPRKVEDKEHYYRYSVPGEYFHILENAPEINRNAIQDENLKAFMKKMPIENANRASIFGHFAQGRDRNFKVFFGDETTPVFWLGVADGTIVYENYELPTSEVLQHDLPQYFVLTFEFLRNSVKVGIYKMPDADPVVTNICLPYRTLGVDISHMAIFAQCDGISFHMVNLEEYPLNSKLCATTREGANNKVGAYDPQKSTIKAKLIDGSDFLEPITGYFKTDSTITFYHSSVRPMSIANFVKSGVWFTDC</sequence>
<keyword evidence="2" id="KW-1185">Reference proteome</keyword>
<organism evidence="2 3">
    <name type="scientific">Panagrellus redivivus</name>
    <name type="common">Microworm</name>
    <dbReference type="NCBI Taxonomy" id="6233"/>
    <lineage>
        <taxon>Eukaryota</taxon>
        <taxon>Metazoa</taxon>
        <taxon>Ecdysozoa</taxon>
        <taxon>Nematoda</taxon>
        <taxon>Chromadorea</taxon>
        <taxon>Rhabditida</taxon>
        <taxon>Tylenchina</taxon>
        <taxon>Panagrolaimomorpha</taxon>
        <taxon>Panagrolaimoidea</taxon>
        <taxon>Panagrolaimidae</taxon>
        <taxon>Panagrellus</taxon>
    </lineage>
</organism>
<evidence type="ECO:0000313" key="2">
    <source>
        <dbReference type="Proteomes" id="UP000492821"/>
    </source>
</evidence>
<proteinExistence type="predicted"/>
<evidence type="ECO:0000256" key="1">
    <source>
        <dbReference type="SAM" id="SignalP"/>
    </source>
</evidence>
<dbReference type="WBParaSite" id="Pan_g19385.t1">
    <property type="protein sequence ID" value="Pan_g19385.t1"/>
    <property type="gene ID" value="Pan_g19385"/>
</dbReference>
<keyword evidence="1" id="KW-0732">Signal</keyword>